<dbReference type="PANTHER" id="PTHR12631:SF10">
    <property type="entry name" value="BETA-XYLOSIDASE-LIKE PROTEIN-RELATED"/>
    <property type="match status" value="1"/>
</dbReference>
<dbReference type="GO" id="GO:0004553">
    <property type="term" value="F:hydrolase activity, hydrolyzing O-glycosyl compounds"/>
    <property type="evidence" value="ECO:0007669"/>
    <property type="project" value="TreeGrafter"/>
</dbReference>
<reference evidence="2" key="1">
    <citation type="submission" date="2022-08" db="EMBL/GenBank/DDBJ databases">
        <title>Draft genome sequencing of Roseisolibacter agri AW1220.</title>
        <authorList>
            <person name="Tobiishi Y."/>
            <person name="Tonouchi A."/>
        </authorList>
    </citation>
    <scope>NUCLEOTIDE SEQUENCE</scope>
    <source>
        <strain evidence="2">AW1220</strain>
    </source>
</reference>
<evidence type="ECO:0000313" key="3">
    <source>
        <dbReference type="Proteomes" id="UP001161325"/>
    </source>
</evidence>
<feature type="domain" description="Asl1-like glycosyl hydrolase catalytic" evidence="1">
    <location>
        <begin position="8"/>
        <end position="146"/>
    </location>
</feature>
<keyword evidence="3" id="KW-1185">Reference proteome</keyword>
<dbReference type="PANTHER" id="PTHR12631">
    <property type="entry name" value="ALPHA-L-IDURONIDASE"/>
    <property type="match status" value="1"/>
</dbReference>
<dbReference type="RefSeq" id="WP_284348758.1">
    <property type="nucleotide sequence ID" value="NZ_BRXS01000001.1"/>
</dbReference>
<dbReference type="InterPro" id="IPR024655">
    <property type="entry name" value="Asl1_glyco_hydro_catalytic"/>
</dbReference>
<gene>
    <name evidence="2" type="ORF">rosag_08230</name>
</gene>
<evidence type="ECO:0000313" key="2">
    <source>
        <dbReference type="EMBL" id="GLC24310.1"/>
    </source>
</evidence>
<comment type="caution">
    <text evidence="2">The sequence shown here is derived from an EMBL/GenBank/DDBJ whole genome shotgun (WGS) entry which is preliminary data.</text>
</comment>
<name>A0AA37V0E4_9BACT</name>
<organism evidence="2 3">
    <name type="scientific">Roseisolibacter agri</name>
    <dbReference type="NCBI Taxonomy" id="2014610"/>
    <lineage>
        <taxon>Bacteria</taxon>
        <taxon>Pseudomonadati</taxon>
        <taxon>Gemmatimonadota</taxon>
        <taxon>Gemmatimonadia</taxon>
        <taxon>Gemmatimonadales</taxon>
        <taxon>Gemmatimonadaceae</taxon>
        <taxon>Roseisolibacter</taxon>
    </lineage>
</organism>
<proteinExistence type="predicted"/>
<dbReference type="SUPFAM" id="SSF51445">
    <property type="entry name" value="(Trans)glycosidases"/>
    <property type="match status" value="2"/>
</dbReference>
<accession>A0AA37V0E4</accession>
<dbReference type="InterPro" id="IPR051923">
    <property type="entry name" value="Glycosyl_Hydrolase_39"/>
</dbReference>
<dbReference type="AlphaFoldDB" id="A0AA37V0E4"/>
<sequence>MIEAVKLWNEPNNQSHWDFHIDPRWEAFSDMSVRAARRIKAVAPDLPVVLGGMSPIDAGWLRLVEGHGLLAHVDAVAVHGFPLDWNHWKLEEWPAKIAEIEAVTAKPVWVTEVGVSTFGADEVQTFGLRRTTELLADRVDRVYWYSLLDLPATWEATTRHRESEGSAYYRHFYMGLVRDDGTPKPAVEHFDPRLGICQWFHFEDHRLDLAVEWLRRLGVRRLRTGLSWADWHRPNAAAWFDRQMAALAEFDVTVTLCFTPPSRGLRPHHTSPPQDVEEFAAFAETMVRRYVAHEPTPTADVSDAAATPLVVSRDVVEAALP</sequence>
<protein>
    <submittedName>
        <fullName evidence="2">Beta-xylosidase</fullName>
    </submittedName>
</protein>
<dbReference type="Gene3D" id="3.20.20.80">
    <property type="entry name" value="Glycosidases"/>
    <property type="match status" value="2"/>
</dbReference>
<dbReference type="EMBL" id="BRXS01000001">
    <property type="protein sequence ID" value="GLC24310.1"/>
    <property type="molecule type" value="Genomic_DNA"/>
</dbReference>
<dbReference type="Proteomes" id="UP001161325">
    <property type="component" value="Unassembled WGS sequence"/>
</dbReference>
<evidence type="ECO:0000259" key="1">
    <source>
        <dbReference type="Pfam" id="PF11790"/>
    </source>
</evidence>
<dbReference type="InterPro" id="IPR017853">
    <property type="entry name" value="GH"/>
</dbReference>
<dbReference type="Pfam" id="PF11790">
    <property type="entry name" value="Glyco_hydro_cc"/>
    <property type="match status" value="1"/>
</dbReference>